<dbReference type="Proteomes" id="UP001243717">
    <property type="component" value="Unassembled WGS sequence"/>
</dbReference>
<evidence type="ECO:0000256" key="1">
    <source>
        <dbReference type="SAM" id="Phobius"/>
    </source>
</evidence>
<accession>A0ABU1AMM5</accession>
<feature type="transmembrane region" description="Helical" evidence="1">
    <location>
        <begin position="12"/>
        <end position="32"/>
    </location>
</feature>
<evidence type="ECO:0000313" key="2">
    <source>
        <dbReference type="EMBL" id="MDQ8196044.1"/>
    </source>
</evidence>
<proteinExistence type="predicted"/>
<sequence>MFFESSETYQWLLLVVAIVTVLLPILGNRFSIPTFMVFGRWTRWFLFGALFAYFLKTFEISFRPEWVHFITGLAVWFVLETGYNWIAIKALSRSELPLFPDFYENIDGDEWPADDRFIELKDWLRAEKYNRLKALKAELFVGTYLRASIYESQDGLTRIQILFLPKRKGGATACYTISTHASSGERLITDNLFLPYGGYYPESWNICRKPLIGSLRHLLRLHQRRLLASKLEPVLVEEDALTELNEQQRILERLNIETGFLVPRPRQEEEGKISYEGRYRLWKEMWMLAYLGKSVA</sequence>
<reference evidence="2 3" key="1">
    <citation type="submission" date="2023-04" db="EMBL/GenBank/DDBJ databases">
        <title>A novel bacteria isolated from coastal sediment.</title>
        <authorList>
            <person name="Liu X.-J."/>
            <person name="Du Z.-J."/>
        </authorList>
    </citation>
    <scope>NUCLEOTIDE SEQUENCE [LARGE SCALE GENOMIC DNA]</scope>
    <source>
        <strain evidence="2 3">SDUM461004</strain>
    </source>
</reference>
<dbReference type="EMBL" id="JARXIC010000043">
    <property type="protein sequence ID" value="MDQ8196044.1"/>
    <property type="molecule type" value="Genomic_DNA"/>
</dbReference>
<dbReference type="RefSeq" id="WP_308986488.1">
    <property type="nucleotide sequence ID" value="NZ_JARXIC010000043.1"/>
</dbReference>
<name>A0ABU1AMM5_9BACT</name>
<keyword evidence="3" id="KW-1185">Reference proteome</keyword>
<keyword evidence="1" id="KW-0472">Membrane</keyword>
<keyword evidence="1" id="KW-1133">Transmembrane helix</keyword>
<evidence type="ECO:0000313" key="3">
    <source>
        <dbReference type="Proteomes" id="UP001243717"/>
    </source>
</evidence>
<keyword evidence="1" id="KW-0812">Transmembrane</keyword>
<feature type="transmembrane region" description="Helical" evidence="1">
    <location>
        <begin position="66"/>
        <end position="86"/>
    </location>
</feature>
<gene>
    <name evidence="2" type="ORF">QEH59_16530</name>
</gene>
<comment type="caution">
    <text evidence="2">The sequence shown here is derived from an EMBL/GenBank/DDBJ whole genome shotgun (WGS) entry which is preliminary data.</text>
</comment>
<feature type="transmembrane region" description="Helical" evidence="1">
    <location>
        <begin position="44"/>
        <end position="60"/>
    </location>
</feature>
<organism evidence="2 3">
    <name type="scientific">Thalassobacterium sedimentorum</name>
    <dbReference type="NCBI Taxonomy" id="3041258"/>
    <lineage>
        <taxon>Bacteria</taxon>
        <taxon>Pseudomonadati</taxon>
        <taxon>Verrucomicrobiota</taxon>
        <taxon>Opitutia</taxon>
        <taxon>Puniceicoccales</taxon>
        <taxon>Coraliomargaritaceae</taxon>
        <taxon>Thalassobacterium</taxon>
    </lineage>
</organism>
<protein>
    <submittedName>
        <fullName evidence="2">Uncharacterized protein</fullName>
    </submittedName>
</protein>